<feature type="compositionally biased region" description="Basic and acidic residues" evidence="3">
    <location>
        <begin position="397"/>
        <end position="407"/>
    </location>
</feature>
<evidence type="ECO:0000256" key="2">
    <source>
        <dbReference type="ARBA" id="ARBA00022553"/>
    </source>
</evidence>
<name>A0A1A8RF21_9TELE</name>
<dbReference type="EMBL" id="HAEI01008005">
    <property type="protein sequence ID" value="SBS03874.1"/>
    <property type="molecule type" value="Transcribed_RNA"/>
</dbReference>
<comment type="similarity">
    <text evidence="1">Belongs to the FAM114 family.</text>
</comment>
<evidence type="ECO:0000256" key="3">
    <source>
        <dbReference type="SAM" id="MobiDB-lite"/>
    </source>
</evidence>
<gene>
    <name evidence="4" type="primary">FAM114A1</name>
</gene>
<evidence type="ECO:0000313" key="4">
    <source>
        <dbReference type="EMBL" id="SBS03874.1"/>
    </source>
</evidence>
<dbReference type="AlphaFoldDB" id="A0A1A8RF21"/>
<dbReference type="InterPro" id="IPR007998">
    <property type="entry name" value="DUF719"/>
</dbReference>
<dbReference type="Pfam" id="PF05334">
    <property type="entry name" value="DUF719"/>
    <property type="match status" value="1"/>
</dbReference>
<reference evidence="4" key="2">
    <citation type="submission" date="2016-06" db="EMBL/GenBank/DDBJ databases">
        <title>The genome of a short-lived fish provides insights into sex chromosome evolution and the genetic control of aging.</title>
        <authorList>
            <person name="Reichwald K."/>
            <person name="Felder M."/>
            <person name="Petzold A."/>
            <person name="Koch P."/>
            <person name="Groth M."/>
            <person name="Platzer M."/>
        </authorList>
    </citation>
    <scope>NUCLEOTIDE SEQUENCE</scope>
    <source>
        <tissue evidence="4">Brain</tissue>
    </source>
</reference>
<feature type="region of interest" description="Disordered" evidence="3">
    <location>
        <begin position="391"/>
        <end position="440"/>
    </location>
</feature>
<feature type="compositionally biased region" description="Acidic residues" evidence="3">
    <location>
        <begin position="145"/>
        <end position="166"/>
    </location>
</feature>
<feature type="region of interest" description="Disordered" evidence="3">
    <location>
        <begin position="138"/>
        <end position="186"/>
    </location>
</feature>
<keyword evidence="2" id="KW-0597">Phosphoprotein</keyword>
<organism evidence="4">
    <name type="scientific">Nothobranchius rachovii</name>
    <name type="common">bluefin notho</name>
    <dbReference type="NCBI Taxonomy" id="451742"/>
    <lineage>
        <taxon>Eukaryota</taxon>
        <taxon>Metazoa</taxon>
        <taxon>Chordata</taxon>
        <taxon>Craniata</taxon>
        <taxon>Vertebrata</taxon>
        <taxon>Euteleostomi</taxon>
        <taxon>Actinopterygii</taxon>
        <taxon>Neopterygii</taxon>
        <taxon>Teleostei</taxon>
        <taxon>Neoteleostei</taxon>
        <taxon>Acanthomorphata</taxon>
        <taxon>Ovalentaria</taxon>
        <taxon>Atherinomorphae</taxon>
        <taxon>Cyprinodontiformes</taxon>
        <taxon>Nothobranchiidae</taxon>
        <taxon>Nothobranchius</taxon>
    </lineage>
</organism>
<dbReference type="PANTHER" id="PTHR12842:SF4">
    <property type="entry name" value="PROTEIN NOXP20"/>
    <property type="match status" value="1"/>
</dbReference>
<dbReference type="EMBL" id="HAEH01004157">
    <property type="protein sequence ID" value="SBR73175.1"/>
    <property type="molecule type" value="Transcribed_RNA"/>
</dbReference>
<protein>
    <submittedName>
        <fullName evidence="4">Family with sequence similarity 114, member A1</fullName>
    </submittedName>
</protein>
<feature type="compositionally biased region" description="Basic and acidic residues" evidence="3">
    <location>
        <begin position="415"/>
        <end position="440"/>
    </location>
</feature>
<proteinExistence type="inferred from homology"/>
<reference evidence="4" key="1">
    <citation type="submission" date="2016-05" db="EMBL/GenBank/DDBJ databases">
        <authorList>
            <person name="Lavstsen T."/>
            <person name="Jespersen J.S."/>
        </authorList>
    </citation>
    <scope>NUCLEOTIDE SEQUENCE</scope>
    <source>
        <tissue evidence="4">Brain</tissue>
    </source>
</reference>
<feature type="compositionally biased region" description="Basic and acidic residues" evidence="3">
    <location>
        <begin position="61"/>
        <end position="72"/>
    </location>
</feature>
<accession>A0A1A8RF21</accession>
<feature type="region of interest" description="Disordered" evidence="3">
    <location>
        <begin position="1"/>
        <end position="104"/>
    </location>
</feature>
<evidence type="ECO:0000256" key="1">
    <source>
        <dbReference type="ARBA" id="ARBA00006903"/>
    </source>
</evidence>
<sequence>MSQSSRSDAEPCTDSRTPSDLGLCQDVPVSSEHLSPSPKPPLIPTIVELQLSAEQTAEEDTSAKPDPSEDRPQPPAECDQPVSLEPEAGGSKEEMSLQQKSWGGWSSWGKSLLSSATSTVGQSLTSVKVKAGEALRLHKASVGEEAQEVEEEEKGDGDGAEQEDGGEGGHVDLSNSEEFSTSGAAPAAASSRGVFSTITNAMQNTGKSVISGGLDALEFIGKKTMTVLAESDPGFKKTKTLMQKTASLSQMLKEAKEKERARLNNQPVSAPTAHYGILFDDYQGLSHLEALEILSNESEAKVQAFLSALAEEEQDEVKKELIFIKDIFIKQQEEEEGEENGGQTKDNAADGEEFVSVLTELLFELHVAATPDKLNKARMRAHEWVNKVEQPVTTDTVVRETQDKPGGEDSPGESQEEKKDGEERQERKEDKKAKESDARSVEAVYMSSVGSLAEVTARSIEQLHKVAELILHGQDLEKPARDQAQILTRLTCAMCTEVDCLCKSFSDALLLVGAQRKAEELNPLVDGVLQEGTNSTNYIHNAFQLLLPVLQMSHIQSQRCRPAEEAAAPLQH</sequence>
<dbReference type="PANTHER" id="PTHR12842">
    <property type="entry name" value="FI01459P"/>
    <property type="match status" value="1"/>
</dbReference>